<gene>
    <name evidence="2" type="ORF">Tci_924484</name>
</gene>
<feature type="region of interest" description="Disordered" evidence="1">
    <location>
        <begin position="53"/>
        <end position="106"/>
    </location>
</feature>
<feature type="compositionally biased region" description="Basic and acidic residues" evidence="1">
    <location>
        <begin position="53"/>
        <end position="63"/>
    </location>
</feature>
<accession>A0A699WY82</accession>
<dbReference type="EMBL" id="BKCJ011783242">
    <property type="protein sequence ID" value="GFD52515.1"/>
    <property type="molecule type" value="Genomic_DNA"/>
</dbReference>
<protein>
    <submittedName>
        <fullName evidence="2">Uncharacterized protein</fullName>
    </submittedName>
</protein>
<feature type="region of interest" description="Disordered" evidence="1">
    <location>
        <begin position="1"/>
        <end position="30"/>
    </location>
</feature>
<proteinExistence type="predicted"/>
<name>A0A699WY82_TANCI</name>
<feature type="non-terminal residue" evidence="2">
    <location>
        <position position="1"/>
    </location>
</feature>
<reference evidence="2" key="1">
    <citation type="journal article" date="2019" name="Sci. Rep.">
        <title>Draft genome of Tanacetum cinerariifolium, the natural source of mosquito coil.</title>
        <authorList>
            <person name="Yamashiro T."/>
            <person name="Shiraishi A."/>
            <person name="Satake H."/>
            <person name="Nakayama K."/>
        </authorList>
    </citation>
    <scope>NUCLEOTIDE SEQUENCE</scope>
</reference>
<dbReference type="AlphaFoldDB" id="A0A699WY82"/>
<feature type="compositionally biased region" description="Basic residues" evidence="1">
    <location>
        <begin position="72"/>
        <end position="86"/>
    </location>
</feature>
<evidence type="ECO:0000256" key="1">
    <source>
        <dbReference type="SAM" id="MobiDB-lite"/>
    </source>
</evidence>
<evidence type="ECO:0000313" key="2">
    <source>
        <dbReference type="EMBL" id="GFD52515.1"/>
    </source>
</evidence>
<feature type="non-terminal residue" evidence="2">
    <location>
        <position position="106"/>
    </location>
</feature>
<sequence>LQRRLRRAGGQIHQGRAVSRCSQGGGAGGRGGLWRGAILPDVNYAEQLRAERGHGHHFRERELAPGLDPGAHHGHKYRGGQPHSHHSGGAGHAAHHGPKLFGGGGQ</sequence>
<organism evidence="2">
    <name type="scientific">Tanacetum cinerariifolium</name>
    <name type="common">Dalmatian daisy</name>
    <name type="synonym">Chrysanthemum cinerariifolium</name>
    <dbReference type="NCBI Taxonomy" id="118510"/>
    <lineage>
        <taxon>Eukaryota</taxon>
        <taxon>Viridiplantae</taxon>
        <taxon>Streptophyta</taxon>
        <taxon>Embryophyta</taxon>
        <taxon>Tracheophyta</taxon>
        <taxon>Spermatophyta</taxon>
        <taxon>Magnoliopsida</taxon>
        <taxon>eudicotyledons</taxon>
        <taxon>Gunneridae</taxon>
        <taxon>Pentapetalae</taxon>
        <taxon>asterids</taxon>
        <taxon>campanulids</taxon>
        <taxon>Asterales</taxon>
        <taxon>Asteraceae</taxon>
        <taxon>Asteroideae</taxon>
        <taxon>Anthemideae</taxon>
        <taxon>Anthemidinae</taxon>
        <taxon>Tanacetum</taxon>
    </lineage>
</organism>
<comment type="caution">
    <text evidence="2">The sequence shown here is derived from an EMBL/GenBank/DDBJ whole genome shotgun (WGS) entry which is preliminary data.</text>
</comment>